<dbReference type="SUPFAM" id="SSF50978">
    <property type="entry name" value="WD40 repeat-like"/>
    <property type="match status" value="1"/>
</dbReference>
<dbReference type="InterPro" id="IPR019775">
    <property type="entry name" value="WD40_repeat_CS"/>
</dbReference>
<evidence type="ECO:0000256" key="3">
    <source>
        <dbReference type="PROSITE-ProRule" id="PRU00221"/>
    </source>
</evidence>
<dbReference type="Proteomes" id="UP000193218">
    <property type="component" value="Unassembled WGS sequence"/>
</dbReference>
<name>A0A1Y1UR66_9TREE</name>
<dbReference type="PANTHER" id="PTHR19879:SF9">
    <property type="entry name" value="TRANSCRIPTION INITIATION FACTOR TFIID SUBUNIT 5"/>
    <property type="match status" value="1"/>
</dbReference>
<accession>A0A1Y1UR66</accession>
<dbReference type="EMBL" id="NBSH01000002">
    <property type="protein sequence ID" value="ORX39635.1"/>
    <property type="molecule type" value="Genomic_DNA"/>
</dbReference>
<dbReference type="InterPro" id="IPR015943">
    <property type="entry name" value="WD40/YVTN_repeat-like_dom_sf"/>
</dbReference>
<dbReference type="InterPro" id="IPR001680">
    <property type="entry name" value="WD40_rpt"/>
</dbReference>
<evidence type="ECO:0000313" key="4">
    <source>
        <dbReference type="EMBL" id="ORX39635.1"/>
    </source>
</evidence>
<dbReference type="OrthoDB" id="10257301at2759"/>
<dbReference type="RefSeq" id="XP_021873420.1">
    <property type="nucleotide sequence ID" value="XM_022014595.1"/>
</dbReference>
<keyword evidence="1 3" id="KW-0853">WD repeat</keyword>
<dbReference type="PROSITE" id="PS50082">
    <property type="entry name" value="WD_REPEATS_2"/>
    <property type="match status" value="2"/>
</dbReference>
<dbReference type="STRING" id="4999.A0A1Y1UR66"/>
<dbReference type="PROSITE" id="PS50294">
    <property type="entry name" value="WD_REPEATS_REGION"/>
    <property type="match status" value="2"/>
</dbReference>
<evidence type="ECO:0000256" key="1">
    <source>
        <dbReference type="ARBA" id="ARBA00022574"/>
    </source>
</evidence>
<dbReference type="PROSITE" id="PS00678">
    <property type="entry name" value="WD_REPEATS_1"/>
    <property type="match status" value="1"/>
</dbReference>
<organism evidence="4 5">
    <name type="scientific">Kockovaella imperatae</name>
    <dbReference type="NCBI Taxonomy" id="4999"/>
    <lineage>
        <taxon>Eukaryota</taxon>
        <taxon>Fungi</taxon>
        <taxon>Dikarya</taxon>
        <taxon>Basidiomycota</taxon>
        <taxon>Agaricomycotina</taxon>
        <taxon>Tremellomycetes</taxon>
        <taxon>Tremellales</taxon>
        <taxon>Cuniculitremaceae</taxon>
        <taxon>Kockovaella</taxon>
    </lineage>
</organism>
<dbReference type="InterPro" id="IPR036322">
    <property type="entry name" value="WD40_repeat_dom_sf"/>
</dbReference>
<dbReference type="InParanoid" id="A0A1Y1UR66"/>
<keyword evidence="5" id="KW-1185">Reference proteome</keyword>
<dbReference type="SMART" id="SM00320">
    <property type="entry name" value="WD40"/>
    <property type="match status" value="4"/>
</dbReference>
<dbReference type="Gene3D" id="2.130.10.10">
    <property type="entry name" value="YVTN repeat-like/Quinoprotein amine dehydrogenase"/>
    <property type="match status" value="1"/>
</dbReference>
<gene>
    <name evidence="4" type="ORF">BD324DRAFT_614423</name>
</gene>
<protein>
    <submittedName>
        <fullName evidence="4">WD40-repeat-containing domain protein</fullName>
    </submittedName>
</protein>
<feature type="repeat" description="WD" evidence="3">
    <location>
        <begin position="151"/>
        <end position="182"/>
    </location>
</feature>
<dbReference type="AlphaFoldDB" id="A0A1Y1UR66"/>
<dbReference type="PANTHER" id="PTHR19879">
    <property type="entry name" value="TRANSCRIPTION INITIATION FACTOR TFIID"/>
    <property type="match status" value="1"/>
</dbReference>
<keyword evidence="2" id="KW-0677">Repeat</keyword>
<proteinExistence type="predicted"/>
<dbReference type="Pfam" id="PF00400">
    <property type="entry name" value="WD40"/>
    <property type="match status" value="3"/>
</dbReference>
<comment type="caution">
    <text evidence="4">The sequence shown here is derived from an EMBL/GenBank/DDBJ whole genome shotgun (WGS) entry which is preliminary data.</text>
</comment>
<feature type="repeat" description="WD" evidence="3">
    <location>
        <begin position="193"/>
        <end position="234"/>
    </location>
</feature>
<dbReference type="GeneID" id="33556403"/>
<reference evidence="4 5" key="1">
    <citation type="submission" date="2017-03" db="EMBL/GenBank/DDBJ databases">
        <title>Widespread Adenine N6-methylation of Active Genes in Fungi.</title>
        <authorList>
            <consortium name="DOE Joint Genome Institute"/>
            <person name="Mondo S.J."/>
            <person name="Dannebaum R.O."/>
            <person name="Kuo R.C."/>
            <person name="Louie K.B."/>
            <person name="Bewick A.J."/>
            <person name="Labutti K."/>
            <person name="Haridas S."/>
            <person name="Kuo A."/>
            <person name="Salamov A."/>
            <person name="Ahrendt S.R."/>
            <person name="Lau R."/>
            <person name="Bowen B.P."/>
            <person name="Lipzen A."/>
            <person name="Sullivan W."/>
            <person name="Andreopoulos W.B."/>
            <person name="Clum A."/>
            <person name="Lindquist E."/>
            <person name="Daum C."/>
            <person name="Northen T.R."/>
            <person name="Ramamoorthy G."/>
            <person name="Schmitz R.J."/>
            <person name="Gryganskyi A."/>
            <person name="Culley D."/>
            <person name="Magnuson J."/>
            <person name="James T.Y."/>
            <person name="O'Malley M.A."/>
            <person name="Stajich J.E."/>
            <person name="Spatafora J.W."/>
            <person name="Visel A."/>
            <person name="Grigoriev I.V."/>
        </authorList>
    </citation>
    <scope>NUCLEOTIDE SEQUENCE [LARGE SCALE GENOMIC DNA]</scope>
    <source>
        <strain evidence="4 5">NRRL Y-17943</strain>
    </source>
</reference>
<evidence type="ECO:0000313" key="5">
    <source>
        <dbReference type="Proteomes" id="UP000193218"/>
    </source>
</evidence>
<evidence type="ECO:0000256" key="2">
    <source>
        <dbReference type="ARBA" id="ARBA00022737"/>
    </source>
</evidence>
<sequence length="412" mass="44608">MDIRPLPYIDIQHDALSVFDDVEQGVVGSEDIWVSGYKAGSSSVHGRARVVPREGGGTEIRARDGVEIKRLSKTHFEVSIPALHLDRIPVKFPRAVIHPPYTKASKLSPPLQVNSIALSPNGSHLLVGGPDGYCGVIPVGPGANAQDMIQFKGHVGDVLDVHWFPSGEVCLTTGSDLSIRIWGSKDGINPRTLTGHSRAVTSLYIVGVGKQILSGSKDGTVRLWEVGASTQLKRWNLDHIRPVEAVLVIEDDHGKAVLGAQEEERLVLVLTQVGMEIWNWSTPSSGSPRQSLEWQLGSNLVCGAYCPSLGILVTGHTNGVIAVRRLETLDKPTLFRRNESPVYSLAFKDTALYAGTAAGLPCRLEVSLKEGDQISLEVKEEFAGWEAVGVESWTIGQDSMWCAGGEGGIRRY</sequence>